<proteinExistence type="predicted"/>
<dbReference type="Proteomes" id="UP001176961">
    <property type="component" value="Unassembled WGS sequence"/>
</dbReference>
<evidence type="ECO:0000313" key="2">
    <source>
        <dbReference type="EMBL" id="CAJ0604868.1"/>
    </source>
</evidence>
<accession>A0AA36H7C4</accession>
<dbReference type="EMBL" id="CATQJL010000316">
    <property type="protein sequence ID" value="CAJ0604868.1"/>
    <property type="molecule type" value="Genomic_DNA"/>
</dbReference>
<gene>
    <name evidence="2" type="ORF">CYNAS_LOCUS16851</name>
</gene>
<protein>
    <submittedName>
        <fullName evidence="2">Uncharacterized protein</fullName>
    </submittedName>
</protein>
<reference evidence="2" key="1">
    <citation type="submission" date="2023-07" db="EMBL/GenBank/DDBJ databases">
        <authorList>
            <consortium name="CYATHOMIX"/>
        </authorList>
    </citation>
    <scope>NUCLEOTIDE SEQUENCE</scope>
    <source>
        <strain evidence="2">N/A</strain>
    </source>
</reference>
<keyword evidence="3" id="KW-1185">Reference proteome</keyword>
<organism evidence="2 3">
    <name type="scientific">Cylicocyclus nassatus</name>
    <name type="common">Nematode worm</name>
    <dbReference type="NCBI Taxonomy" id="53992"/>
    <lineage>
        <taxon>Eukaryota</taxon>
        <taxon>Metazoa</taxon>
        <taxon>Ecdysozoa</taxon>
        <taxon>Nematoda</taxon>
        <taxon>Chromadorea</taxon>
        <taxon>Rhabditida</taxon>
        <taxon>Rhabditina</taxon>
        <taxon>Rhabditomorpha</taxon>
        <taxon>Strongyloidea</taxon>
        <taxon>Strongylidae</taxon>
        <taxon>Cylicocyclus</taxon>
    </lineage>
</organism>
<evidence type="ECO:0000313" key="3">
    <source>
        <dbReference type="Proteomes" id="UP001176961"/>
    </source>
</evidence>
<evidence type="ECO:0000256" key="1">
    <source>
        <dbReference type="SAM" id="MobiDB-lite"/>
    </source>
</evidence>
<feature type="region of interest" description="Disordered" evidence="1">
    <location>
        <begin position="212"/>
        <end position="237"/>
    </location>
</feature>
<dbReference type="AlphaFoldDB" id="A0AA36H7C4"/>
<sequence length="404" mass="45908">MDAVSTTGLPHLPELNQRIFHENGLNGEVIGFAAKREEQCGIVLLGGSVEAVLRQTETASNVELMFCYEMDDQAPGYYKADYIVPKKQKNKWQRKVDVELKYYRKLDGRMHPLLRGFEEYIFEALKGEPYCVARAVVEPKGVEEAVEKIMKIFEQKGTLQLAQYNYVMGNECIYKMMYGSICRSEEEDVTSVNEWKRTGLQEFVMDFGKALDTRQRSSQPLTEAESSPRKRPRVSLSVEDVPEESKSFVLVFYLMLCIASLIESSVLNLQMENVSLEEGDIGSFVVQASSSSSLKQFDRPPTDNDEGLVQHIVIEDEDDHEEEKEEEKEKISKLNFKVTAKISEESAEPIMSDVTRATASEIVHAIHDVADTTRYTISDLKRRFEPLDPSLHLEALNETPYTGV</sequence>
<comment type="caution">
    <text evidence="2">The sequence shown here is derived from an EMBL/GenBank/DDBJ whole genome shotgun (WGS) entry which is preliminary data.</text>
</comment>
<name>A0AA36H7C4_CYLNA</name>
<feature type="compositionally biased region" description="Polar residues" evidence="1">
    <location>
        <begin position="216"/>
        <end position="225"/>
    </location>
</feature>